<sequence length="569" mass="63950">MADQKQQQALTEFYHIDNLVTVNIEMDPADWKSLREEEPKGGFEYIGRRYDWHTASKVTISGTKWSPSGPLPGPLTQVGIIKKSFVGSKSSTKPSLRLDFGKNNSKQGQLCEAAFGFKTLTLNNCKQDTSLIRQPLGYEIIRQAGVPYARCNLARVTVNGTDYGIYVNLEPMKKAFLRNNFKNDQGNLYEIEYQEDLNRETLNQKRISFEGYSKFENFADLYKAVDHIEKGYTAASQVIDMDALARFLAVEALIKHHDGYSNNRNNTYIYNDVVAVEKPDAANVKLKLIPCGIDMILIPSQDFLASTNSVLSSLALNNSVAVDKLRAAIRSIADTVFSRRNVYASLFPFVYKMEAILTQASAIKPDIAEEISLVKRQLRLVRTGGYQLINVLPTFPEATTWTSRATATALSASALVEDSDLYRKPAGYGVYHAPRTAPMSPAPTQMWTVVPRADRPEQFRLKNQQHGYWLFGERYATVAFPDAKATFRYYASGDDMAQDEWHVFMLEPVNQSANNGRAGAGRWRATGFYYLKTVAADAWVTFTSDLNARGRTKVVVGKRQNEATEFYFG</sequence>
<dbReference type="InterPro" id="IPR014867">
    <property type="entry name" value="Spore_coat_CotH_CotH2/3/7"/>
</dbReference>
<dbReference type="PANTHER" id="PTHR40050:SF1">
    <property type="entry name" value="INNER SPORE COAT PROTEIN H"/>
    <property type="match status" value="1"/>
</dbReference>
<dbReference type="Pfam" id="PF08757">
    <property type="entry name" value="CotH"/>
    <property type="match status" value="1"/>
</dbReference>
<dbReference type="PANTHER" id="PTHR40050">
    <property type="entry name" value="INNER SPORE COAT PROTEIN H"/>
    <property type="match status" value="1"/>
</dbReference>
<gene>
    <name evidence="1" type="ORF">B0T16DRAFT_458915</name>
</gene>
<accession>A0AA39Y8N2</accession>
<dbReference type="AlphaFoldDB" id="A0AA39Y8N2"/>
<keyword evidence="2" id="KW-1185">Reference proteome</keyword>
<name>A0AA39Y8N2_9PEZI</name>
<comment type="caution">
    <text evidence="1">The sequence shown here is derived from an EMBL/GenBank/DDBJ whole genome shotgun (WGS) entry which is preliminary data.</text>
</comment>
<evidence type="ECO:0000313" key="2">
    <source>
        <dbReference type="Proteomes" id="UP001174936"/>
    </source>
</evidence>
<evidence type="ECO:0000313" key="1">
    <source>
        <dbReference type="EMBL" id="KAK0647051.1"/>
    </source>
</evidence>
<reference evidence="1" key="1">
    <citation type="submission" date="2023-06" db="EMBL/GenBank/DDBJ databases">
        <title>Genome-scale phylogeny and comparative genomics of the fungal order Sordariales.</title>
        <authorList>
            <consortium name="Lawrence Berkeley National Laboratory"/>
            <person name="Hensen N."/>
            <person name="Bonometti L."/>
            <person name="Westerberg I."/>
            <person name="Brannstrom I.O."/>
            <person name="Guillou S."/>
            <person name="Cros-Aarteil S."/>
            <person name="Calhoun S."/>
            <person name="Haridas S."/>
            <person name="Kuo A."/>
            <person name="Mondo S."/>
            <person name="Pangilinan J."/>
            <person name="Riley R."/>
            <person name="Labutti K."/>
            <person name="Andreopoulos B."/>
            <person name="Lipzen A."/>
            <person name="Chen C."/>
            <person name="Yanf M."/>
            <person name="Daum C."/>
            <person name="Ng V."/>
            <person name="Clum A."/>
            <person name="Steindorff A."/>
            <person name="Ohm R."/>
            <person name="Martin F."/>
            <person name="Silar P."/>
            <person name="Natvig D."/>
            <person name="Lalanne C."/>
            <person name="Gautier V."/>
            <person name="Ament-Velasquez S.L."/>
            <person name="Kruys A."/>
            <person name="Hutchinson M.I."/>
            <person name="Powell A.J."/>
            <person name="Barry K."/>
            <person name="Miller A.N."/>
            <person name="Grigoriev I.V."/>
            <person name="Debuchy R."/>
            <person name="Gladieux P."/>
            <person name="Thoren M.H."/>
            <person name="Johannesson H."/>
        </authorList>
    </citation>
    <scope>NUCLEOTIDE SEQUENCE</scope>
    <source>
        <strain evidence="1">SMH2532-1</strain>
    </source>
</reference>
<proteinExistence type="predicted"/>
<dbReference type="Proteomes" id="UP001174936">
    <property type="component" value="Unassembled WGS sequence"/>
</dbReference>
<organism evidence="1 2">
    <name type="scientific">Cercophora newfieldiana</name>
    <dbReference type="NCBI Taxonomy" id="92897"/>
    <lineage>
        <taxon>Eukaryota</taxon>
        <taxon>Fungi</taxon>
        <taxon>Dikarya</taxon>
        <taxon>Ascomycota</taxon>
        <taxon>Pezizomycotina</taxon>
        <taxon>Sordariomycetes</taxon>
        <taxon>Sordariomycetidae</taxon>
        <taxon>Sordariales</taxon>
        <taxon>Lasiosphaeriaceae</taxon>
        <taxon>Cercophora</taxon>
    </lineage>
</organism>
<protein>
    <submittedName>
        <fullName evidence="1">Coth protein-domain-containing protein</fullName>
    </submittedName>
</protein>
<dbReference type="EMBL" id="JAULSV010000004">
    <property type="protein sequence ID" value="KAK0647051.1"/>
    <property type="molecule type" value="Genomic_DNA"/>
</dbReference>